<dbReference type="PANTHER" id="PTHR37315">
    <property type="entry name" value="UPF0311 PROTEIN BLR7842"/>
    <property type="match status" value="1"/>
</dbReference>
<dbReference type="Proteomes" id="UP000249082">
    <property type="component" value="Unassembled WGS sequence"/>
</dbReference>
<dbReference type="PANTHER" id="PTHR37315:SF1">
    <property type="entry name" value="UPF0311 PROTEIN BLR7842"/>
    <property type="match status" value="1"/>
</dbReference>
<sequence>MTLAPTLDYAFSARVALLDPIDHGIVEGRRRRFVPISGGVVGGPRLEGVVLPGGGDWQAIGSDGSTLVDAHYALQARDGTVIDVRNAGVRMASVEASDRIARGDPVDPGSYYFRTAPRFEVRDGPHAWLRQTMFIARGVRYPDEVVIDFYQVG</sequence>
<dbReference type="AlphaFoldDB" id="A0A2W5NFF0"/>
<dbReference type="Pfam" id="PF11578">
    <property type="entry name" value="DUF3237"/>
    <property type="match status" value="1"/>
</dbReference>
<gene>
    <name evidence="2" type="ORF">DI555_23940</name>
</gene>
<evidence type="ECO:0000313" key="2">
    <source>
        <dbReference type="EMBL" id="PZQ49515.1"/>
    </source>
</evidence>
<dbReference type="InterPro" id="IPR020915">
    <property type="entry name" value="UPF0311"/>
</dbReference>
<reference evidence="2 3" key="1">
    <citation type="submission" date="2017-08" db="EMBL/GenBank/DDBJ databases">
        <title>Infants hospitalized years apart are colonized by the same room-sourced microbial strains.</title>
        <authorList>
            <person name="Brooks B."/>
            <person name="Olm M.R."/>
            <person name="Firek B.A."/>
            <person name="Baker R."/>
            <person name="Thomas B.C."/>
            <person name="Morowitz M.J."/>
            <person name="Banfield J.F."/>
        </authorList>
    </citation>
    <scope>NUCLEOTIDE SEQUENCE [LARGE SCALE GENOMIC DNA]</scope>
    <source>
        <strain evidence="2">S2_005_002_R2_33</strain>
    </source>
</reference>
<comment type="caution">
    <text evidence="2">The sequence shown here is derived from an EMBL/GenBank/DDBJ whole genome shotgun (WGS) entry which is preliminary data.</text>
</comment>
<dbReference type="HAMAP" id="MF_00775">
    <property type="entry name" value="UPF0311"/>
    <property type="match status" value="1"/>
</dbReference>
<organism evidence="2 3">
    <name type="scientific">Novosphingobium pentaromativorans</name>
    <dbReference type="NCBI Taxonomy" id="205844"/>
    <lineage>
        <taxon>Bacteria</taxon>
        <taxon>Pseudomonadati</taxon>
        <taxon>Pseudomonadota</taxon>
        <taxon>Alphaproteobacteria</taxon>
        <taxon>Sphingomonadales</taxon>
        <taxon>Sphingomonadaceae</taxon>
        <taxon>Novosphingobium</taxon>
    </lineage>
</organism>
<evidence type="ECO:0000256" key="1">
    <source>
        <dbReference type="HAMAP-Rule" id="MF_00775"/>
    </source>
</evidence>
<evidence type="ECO:0000313" key="3">
    <source>
        <dbReference type="Proteomes" id="UP000249082"/>
    </source>
</evidence>
<proteinExistence type="inferred from homology"/>
<name>A0A2W5NFF0_9SPHN</name>
<protein>
    <recommendedName>
        <fullName evidence="1">UPF0311 protein DI555_23940</fullName>
    </recommendedName>
</protein>
<accession>A0A2W5NFF0</accession>
<dbReference type="EMBL" id="QFPX01000068">
    <property type="protein sequence ID" value="PZQ49515.1"/>
    <property type="molecule type" value="Genomic_DNA"/>
</dbReference>
<dbReference type="Gene3D" id="2.40.160.20">
    <property type="match status" value="1"/>
</dbReference>
<comment type="similarity">
    <text evidence="1">Belongs to the UPF0311 family.</text>
</comment>